<feature type="domain" description="Flagella basal body P-ring formation protein FlgA SAF" evidence="2">
    <location>
        <begin position="109"/>
        <end position="228"/>
    </location>
</feature>
<accession>A0A1A8T6G7</accession>
<sequence length="230" mass="25471">MRLIRLMLAFSCLQASTTFALSIEGQVQNYINNVEIPRLSGIYPDAAVKITLNNKISLSYLPTCKDKHIQIKNQRPSASKRTTYSISCNNPMWKSYLPVTQSILIPAFKTLAPINRGQAFTKQNIGIGNVDLTNLRGQVYTPQNPPYGLVASRNLRINTFISDNVTQKPTLIKKGNQILITAKSGNITVKMNGIALQNGVEGQQIRVKNTSSGRIIYAKVVTDSEVLVNY</sequence>
<dbReference type="PANTHER" id="PTHR36307:SF1">
    <property type="entry name" value="FLAGELLA BASAL BODY P-RING FORMATION PROTEIN FLGA"/>
    <property type="match status" value="1"/>
</dbReference>
<comment type="similarity">
    <text evidence="1">Belongs to the FlgA family.</text>
</comment>
<dbReference type="OrthoDB" id="1669037at2"/>
<feature type="signal peptide" evidence="1">
    <location>
        <begin position="1"/>
        <end position="20"/>
    </location>
</feature>
<dbReference type="GO" id="GO:0044780">
    <property type="term" value="P:bacterial-type flagellum assembly"/>
    <property type="evidence" value="ECO:0007669"/>
    <property type="project" value="InterPro"/>
</dbReference>
<keyword evidence="3" id="KW-0966">Cell projection</keyword>
<dbReference type="Gene3D" id="3.90.1210.10">
    <property type="entry name" value="Antifreeze-like/N-acetylneuraminic acid synthase C-terminal domain"/>
    <property type="match status" value="1"/>
</dbReference>
<dbReference type="AlphaFoldDB" id="A0A1A8T6G7"/>
<organism evidence="3 4">
    <name type="scientific">Marinomonas spartinae</name>
    <dbReference type="NCBI Taxonomy" id="1792290"/>
    <lineage>
        <taxon>Bacteria</taxon>
        <taxon>Pseudomonadati</taxon>
        <taxon>Pseudomonadota</taxon>
        <taxon>Gammaproteobacteria</taxon>
        <taxon>Oceanospirillales</taxon>
        <taxon>Oceanospirillaceae</taxon>
        <taxon>Marinomonas</taxon>
    </lineage>
</organism>
<keyword evidence="1" id="KW-0732">Signal</keyword>
<comment type="function">
    <text evidence="1">Involved in the assembly process of the P-ring formation. It may associate with FlgF on the rod constituting a structure essential for the P-ring assembly or may act as a modulator protein for the P-ring assembly.</text>
</comment>
<dbReference type="NCBIfam" id="TIGR03170">
    <property type="entry name" value="flgA_cterm"/>
    <property type="match status" value="1"/>
</dbReference>
<keyword evidence="3" id="KW-0282">Flagellum</keyword>
<evidence type="ECO:0000259" key="2">
    <source>
        <dbReference type="Pfam" id="PF13144"/>
    </source>
</evidence>
<keyword evidence="4" id="KW-1185">Reference proteome</keyword>
<feature type="chain" id="PRO_5008445607" description="Flagella basal body P-ring formation protein FlgA" evidence="1">
    <location>
        <begin position="21"/>
        <end position="230"/>
    </location>
</feature>
<dbReference type="Proteomes" id="UP000092544">
    <property type="component" value="Unassembled WGS sequence"/>
</dbReference>
<proteinExistence type="inferred from homology"/>
<dbReference type="STRING" id="1792290.MSP8886_01038"/>
<reference evidence="3 4" key="1">
    <citation type="submission" date="2016-06" db="EMBL/GenBank/DDBJ databases">
        <authorList>
            <person name="Kjaerup R.B."/>
            <person name="Dalgaard T.S."/>
            <person name="Juul-Madsen H.R."/>
        </authorList>
    </citation>
    <scope>NUCLEOTIDE SEQUENCE [LARGE SCALE GENOMIC DNA]</scope>
    <source>
        <strain evidence="3 4">CECT 8886</strain>
    </source>
</reference>
<gene>
    <name evidence="3" type="ORF">MSP8886_01038</name>
</gene>
<evidence type="ECO:0000256" key="1">
    <source>
        <dbReference type="RuleBase" id="RU362063"/>
    </source>
</evidence>
<evidence type="ECO:0000313" key="3">
    <source>
        <dbReference type="EMBL" id="SBS28049.1"/>
    </source>
</evidence>
<dbReference type="CDD" id="cd11614">
    <property type="entry name" value="SAF_CpaB_FlgA_like"/>
    <property type="match status" value="1"/>
</dbReference>
<dbReference type="InterPro" id="IPR017585">
    <property type="entry name" value="SAF_FlgA"/>
</dbReference>
<dbReference type="PANTHER" id="PTHR36307">
    <property type="entry name" value="FLAGELLA BASAL BODY P-RING FORMATION PROTEIN FLGA"/>
    <property type="match status" value="1"/>
</dbReference>
<keyword evidence="3" id="KW-0969">Cilium</keyword>
<protein>
    <recommendedName>
        <fullName evidence="1">Flagella basal body P-ring formation protein FlgA</fullName>
    </recommendedName>
</protein>
<comment type="subcellular location">
    <subcellularLocation>
        <location evidence="1">Periplasm</location>
    </subcellularLocation>
</comment>
<keyword evidence="1" id="KW-1005">Bacterial flagellum biogenesis</keyword>
<dbReference type="InterPro" id="IPR039246">
    <property type="entry name" value="Flagellar_FlgA"/>
</dbReference>
<name>A0A1A8T6G7_9GAMM</name>
<dbReference type="GO" id="GO:0042597">
    <property type="term" value="C:periplasmic space"/>
    <property type="evidence" value="ECO:0007669"/>
    <property type="project" value="UniProtKB-SubCell"/>
</dbReference>
<dbReference type="Pfam" id="PF13144">
    <property type="entry name" value="ChapFlgA"/>
    <property type="match status" value="1"/>
</dbReference>
<evidence type="ECO:0000313" key="4">
    <source>
        <dbReference type="Proteomes" id="UP000092544"/>
    </source>
</evidence>
<dbReference type="Gene3D" id="2.30.30.760">
    <property type="match status" value="1"/>
</dbReference>
<dbReference type="RefSeq" id="WP_067013431.1">
    <property type="nucleotide sequence ID" value="NZ_FLOB01000002.1"/>
</dbReference>
<dbReference type="EMBL" id="FLOB01000002">
    <property type="protein sequence ID" value="SBS28049.1"/>
    <property type="molecule type" value="Genomic_DNA"/>
</dbReference>
<keyword evidence="1" id="KW-0574">Periplasm</keyword>